<feature type="domain" description="Pre-SET" evidence="15">
    <location>
        <begin position="127"/>
        <end position="188"/>
    </location>
</feature>
<feature type="domain" description="Chromo" evidence="13">
    <location>
        <begin position="1"/>
        <end position="23"/>
    </location>
</feature>
<protein>
    <submittedName>
        <fullName evidence="16 17">Uncharacterized protein</fullName>
    </submittedName>
</protein>
<dbReference type="GO" id="GO:0032259">
    <property type="term" value="P:methylation"/>
    <property type="evidence" value="ECO:0007669"/>
    <property type="project" value="UniProtKB-KW"/>
</dbReference>
<evidence type="ECO:0000256" key="10">
    <source>
        <dbReference type="ARBA" id="ARBA00023242"/>
    </source>
</evidence>
<keyword evidence="4" id="KW-0489">Methyltransferase</keyword>
<dbReference type="InterPro" id="IPR016197">
    <property type="entry name" value="Chromo-like_dom_sf"/>
</dbReference>
<dbReference type="Pfam" id="PF05033">
    <property type="entry name" value="Pre-SET"/>
    <property type="match status" value="1"/>
</dbReference>
<feature type="domain" description="SET" evidence="14">
    <location>
        <begin position="191"/>
        <end position="316"/>
    </location>
</feature>
<dbReference type="PROSITE" id="PS50280">
    <property type="entry name" value="SET"/>
    <property type="match status" value="1"/>
</dbReference>
<feature type="binding site" evidence="12">
    <location>
        <position position="131"/>
    </location>
    <ligand>
        <name>Zn(2+)</name>
        <dbReference type="ChEBI" id="CHEBI:29105"/>
        <label>1</label>
    </ligand>
</feature>
<dbReference type="FunCoup" id="R7V9R9">
    <property type="interactions" value="1343"/>
</dbReference>
<dbReference type="Gene3D" id="2.40.50.40">
    <property type="match status" value="1"/>
</dbReference>
<feature type="binding site" evidence="12">
    <location>
        <position position="129"/>
    </location>
    <ligand>
        <name>Zn(2+)</name>
        <dbReference type="ChEBI" id="CHEBI:29105"/>
        <label>1</label>
    </ligand>
</feature>
<evidence type="ECO:0000256" key="5">
    <source>
        <dbReference type="ARBA" id="ARBA00022679"/>
    </source>
</evidence>
<accession>R7V9R9</accession>
<reference evidence="17" key="3">
    <citation type="submission" date="2015-06" db="UniProtKB">
        <authorList>
            <consortium name="EnsemblMetazoa"/>
        </authorList>
    </citation>
    <scope>IDENTIFICATION</scope>
</reference>
<keyword evidence="7 12" id="KW-0479">Metal-binding</keyword>
<dbReference type="SUPFAM" id="SSF82199">
    <property type="entry name" value="SET domain"/>
    <property type="match status" value="1"/>
</dbReference>
<evidence type="ECO:0000313" key="16">
    <source>
        <dbReference type="EMBL" id="ELU12490.1"/>
    </source>
</evidence>
<evidence type="ECO:0000256" key="8">
    <source>
        <dbReference type="ARBA" id="ARBA00022833"/>
    </source>
</evidence>
<evidence type="ECO:0000256" key="2">
    <source>
        <dbReference type="ARBA" id="ARBA00004584"/>
    </source>
</evidence>
<dbReference type="PANTHER" id="PTHR46223:SF4">
    <property type="entry name" value="HISTONE-LYSINE N-METHYLTRANSFERASE-RELATED"/>
    <property type="match status" value="1"/>
</dbReference>
<dbReference type="STRING" id="283909.R7V9R9"/>
<feature type="binding site" evidence="12">
    <location>
        <position position="276"/>
    </location>
    <ligand>
        <name>Zn(2+)</name>
        <dbReference type="ChEBI" id="CHEBI:29105"/>
        <label>4</label>
    </ligand>
</feature>
<dbReference type="InterPro" id="IPR001214">
    <property type="entry name" value="SET_dom"/>
</dbReference>
<dbReference type="GO" id="GO:0046974">
    <property type="term" value="F:histone H3K9 methyltransferase activity"/>
    <property type="evidence" value="ECO:0007669"/>
    <property type="project" value="InterPro"/>
</dbReference>
<feature type="binding site" evidence="12">
    <location>
        <position position="142"/>
    </location>
    <ligand>
        <name>Zn(2+)</name>
        <dbReference type="ChEBI" id="CHEBI:29105"/>
        <label>1</label>
    </ligand>
</feature>
<keyword evidence="10" id="KW-0539">Nucleus</keyword>
<feature type="non-terminal residue" evidence="16">
    <location>
        <position position="1"/>
    </location>
</feature>
<dbReference type="SMART" id="SM00468">
    <property type="entry name" value="PreSET"/>
    <property type="match status" value="1"/>
</dbReference>
<dbReference type="OMA" id="CPEEAGF"/>
<dbReference type="InterPro" id="IPR046341">
    <property type="entry name" value="SET_dom_sf"/>
</dbReference>
<dbReference type="Gene3D" id="2.170.270.10">
    <property type="entry name" value="SET domain"/>
    <property type="match status" value="1"/>
</dbReference>
<evidence type="ECO:0000259" key="13">
    <source>
        <dbReference type="PROSITE" id="PS50013"/>
    </source>
</evidence>
<evidence type="ECO:0000256" key="11">
    <source>
        <dbReference type="ARBA" id="ARBA00023328"/>
    </source>
</evidence>
<evidence type="ECO:0000313" key="18">
    <source>
        <dbReference type="Proteomes" id="UP000014760"/>
    </source>
</evidence>
<dbReference type="PIRSF" id="PIRSF009343">
    <property type="entry name" value="SUV39_SET"/>
    <property type="match status" value="1"/>
</dbReference>
<dbReference type="InterPro" id="IPR023780">
    <property type="entry name" value="Chromo_domain"/>
</dbReference>
<dbReference type="InterPro" id="IPR023779">
    <property type="entry name" value="Chromodomain_CS"/>
</dbReference>
<proteinExistence type="predicted"/>
<dbReference type="SUPFAM" id="SSF54160">
    <property type="entry name" value="Chromo domain-like"/>
    <property type="match status" value="1"/>
</dbReference>
<dbReference type="Pfam" id="PF00385">
    <property type="entry name" value="Chromo"/>
    <property type="match status" value="1"/>
</dbReference>
<feature type="binding site" evidence="12">
    <location>
        <position position="180"/>
    </location>
    <ligand>
        <name>Zn(2+)</name>
        <dbReference type="ChEBI" id="CHEBI:29105"/>
        <label>3</label>
    </ligand>
</feature>
<dbReference type="AlphaFoldDB" id="R7V9R9"/>
<dbReference type="PROSITE" id="PS50867">
    <property type="entry name" value="PRE_SET"/>
    <property type="match status" value="1"/>
</dbReference>
<feature type="binding site" evidence="12">
    <location>
        <position position="170"/>
    </location>
    <ligand>
        <name>Zn(2+)</name>
        <dbReference type="ChEBI" id="CHEBI:29105"/>
        <label>3</label>
    </ligand>
</feature>
<dbReference type="OrthoDB" id="308383at2759"/>
<name>R7V9R9_CAPTE</name>
<gene>
    <name evidence="16" type="ORF">CAPTEDRAFT_140913</name>
</gene>
<keyword evidence="6" id="KW-0949">S-adenosyl-L-methionine</keyword>
<dbReference type="PROSITE" id="PS00598">
    <property type="entry name" value="CHROMO_1"/>
    <property type="match status" value="1"/>
</dbReference>
<evidence type="ECO:0000259" key="15">
    <source>
        <dbReference type="PROSITE" id="PS50867"/>
    </source>
</evidence>
<dbReference type="HOGENOM" id="CLU_020840_8_0_1"/>
<dbReference type="CDD" id="cd10542">
    <property type="entry name" value="SET_SUV39H"/>
    <property type="match status" value="1"/>
</dbReference>
<dbReference type="InterPro" id="IPR007728">
    <property type="entry name" value="Pre-SET_dom"/>
</dbReference>
<dbReference type="GO" id="GO:0005634">
    <property type="term" value="C:nucleus"/>
    <property type="evidence" value="ECO:0007669"/>
    <property type="project" value="UniProtKB-SubCell"/>
</dbReference>
<evidence type="ECO:0000256" key="4">
    <source>
        <dbReference type="ARBA" id="ARBA00022603"/>
    </source>
</evidence>
<dbReference type="InterPro" id="IPR050973">
    <property type="entry name" value="H3K9_Histone-Lys_N-MTase"/>
</dbReference>
<keyword evidence="5" id="KW-0808">Transferase</keyword>
<feature type="binding site" evidence="12">
    <location>
        <position position="143"/>
    </location>
    <ligand>
        <name>Zn(2+)</name>
        <dbReference type="ChEBI" id="CHEBI:29105"/>
        <label>2</label>
    </ligand>
</feature>
<evidence type="ECO:0000256" key="3">
    <source>
        <dbReference type="ARBA" id="ARBA00022454"/>
    </source>
</evidence>
<feature type="binding site" evidence="12">
    <location>
        <position position="129"/>
    </location>
    <ligand>
        <name>Zn(2+)</name>
        <dbReference type="ChEBI" id="CHEBI:29105"/>
        <label>2</label>
    </ligand>
</feature>
<reference evidence="16 18" key="2">
    <citation type="journal article" date="2013" name="Nature">
        <title>Insights into bilaterian evolution from three spiralian genomes.</title>
        <authorList>
            <person name="Simakov O."/>
            <person name="Marletaz F."/>
            <person name="Cho S.J."/>
            <person name="Edsinger-Gonzales E."/>
            <person name="Havlak P."/>
            <person name="Hellsten U."/>
            <person name="Kuo D.H."/>
            <person name="Larsson T."/>
            <person name="Lv J."/>
            <person name="Arendt D."/>
            <person name="Savage R."/>
            <person name="Osoegawa K."/>
            <person name="de Jong P."/>
            <person name="Grimwood J."/>
            <person name="Chapman J.A."/>
            <person name="Shapiro H."/>
            <person name="Aerts A."/>
            <person name="Otillar R.P."/>
            <person name="Terry A.Y."/>
            <person name="Boore J.L."/>
            <person name="Grigoriev I.V."/>
            <person name="Lindberg D.R."/>
            <person name="Seaver E.C."/>
            <person name="Weisblat D.A."/>
            <person name="Putnam N.H."/>
            <person name="Rokhsar D.S."/>
        </authorList>
    </citation>
    <scope>NUCLEOTIDE SEQUENCE</scope>
    <source>
        <strain evidence="16 18">I ESC-2004</strain>
    </source>
</reference>
<dbReference type="InterPro" id="IPR000953">
    <property type="entry name" value="Chromo/chromo_shadow_dom"/>
</dbReference>
<keyword evidence="9" id="KW-0156">Chromatin regulator</keyword>
<dbReference type="SMART" id="SM00317">
    <property type="entry name" value="SET"/>
    <property type="match status" value="1"/>
</dbReference>
<evidence type="ECO:0000256" key="12">
    <source>
        <dbReference type="PIRSR" id="PIRSR009343-2"/>
    </source>
</evidence>
<evidence type="ECO:0000256" key="7">
    <source>
        <dbReference type="ARBA" id="ARBA00022723"/>
    </source>
</evidence>
<organism evidence="16">
    <name type="scientific">Capitella teleta</name>
    <name type="common">Polychaete worm</name>
    <dbReference type="NCBI Taxonomy" id="283909"/>
    <lineage>
        <taxon>Eukaryota</taxon>
        <taxon>Metazoa</taxon>
        <taxon>Spiralia</taxon>
        <taxon>Lophotrochozoa</taxon>
        <taxon>Annelida</taxon>
        <taxon>Polychaeta</taxon>
        <taxon>Sedentaria</taxon>
        <taxon>Scolecida</taxon>
        <taxon>Capitellidae</taxon>
        <taxon>Capitella</taxon>
    </lineage>
</organism>
<evidence type="ECO:0000313" key="17">
    <source>
        <dbReference type="EnsemblMetazoa" id="CapteP140913"/>
    </source>
</evidence>
<dbReference type="EMBL" id="AMQN01005382">
    <property type="status" value="NOT_ANNOTATED_CDS"/>
    <property type="molecule type" value="Genomic_DNA"/>
</dbReference>
<feature type="binding site" evidence="12">
    <location>
        <position position="176"/>
    </location>
    <ligand>
        <name>Zn(2+)</name>
        <dbReference type="ChEBI" id="CHEBI:29105"/>
        <label>3</label>
    </ligand>
</feature>
<reference evidence="18" key="1">
    <citation type="submission" date="2012-12" db="EMBL/GenBank/DDBJ databases">
        <authorList>
            <person name="Hellsten U."/>
            <person name="Grimwood J."/>
            <person name="Chapman J.A."/>
            <person name="Shapiro H."/>
            <person name="Aerts A."/>
            <person name="Otillar R.P."/>
            <person name="Terry A.Y."/>
            <person name="Boore J.L."/>
            <person name="Simakov O."/>
            <person name="Marletaz F."/>
            <person name="Cho S.-J."/>
            <person name="Edsinger-Gonzales E."/>
            <person name="Havlak P."/>
            <person name="Kuo D.-H."/>
            <person name="Larsson T."/>
            <person name="Lv J."/>
            <person name="Arendt D."/>
            <person name="Savage R."/>
            <person name="Osoegawa K."/>
            <person name="de Jong P."/>
            <person name="Lindberg D.R."/>
            <person name="Seaver E.C."/>
            <person name="Weisblat D.A."/>
            <person name="Putnam N.H."/>
            <person name="Grigoriev I.V."/>
            <person name="Rokhsar D.S."/>
        </authorList>
    </citation>
    <scope>NUCLEOTIDE SEQUENCE</scope>
    <source>
        <strain evidence="18">I ESC-2004</strain>
    </source>
</reference>
<comment type="subcellular location">
    <subcellularLocation>
        <location evidence="2">Chromosome</location>
        <location evidence="2">Centromere</location>
    </subcellularLocation>
    <subcellularLocation>
        <location evidence="1">Nucleus</location>
    </subcellularLocation>
</comment>
<keyword evidence="18" id="KW-1185">Reference proteome</keyword>
<dbReference type="EMBL" id="KB295903">
    <property type="protein sequence ID" value="ELU12490.1"/>
    <property type="molecule type" value="Genomic_DNA"/>
</dbReference>
<dbReference type="GO" id="GO:0008270">
    <property type="term" value="F:zinc ion binding"/>
    <property type="evidence" value="ECO:0007669"/>
    <property type="project" value="InterPro"/>
</dbReference>
<keyword evidence="3" id="KW-0158">Chromosome</keyword>
<keyword evidence="8 12" id="KW-0862">Zinc</keyword>
<evidence type="ECO:0000256" key="1">
    <source>
        <dbReference type="ARBA" id="ARBA00004123"/>
    </source>
</evidence>
<feature type="binding site" evidence="12">
    <location>
        <position position="174"/>
    </location>
    <ligand>
        <name>Zn(2+)</name>
        <dbReference type="ChEBI" id="CHEBI:29105"/>
        <label>2</label>
    </ligand>
</feature>
<dbReference type="Proteomes" id="UP000014760">
    <property type="component" value="Unassembled WGS sequence"/>
</dbReference>
<dbReference type="InterPro" id="IPR011381">
    <property type="entry name" value="H3-K9_MeTrfase_SUV39H1/2-like"/>
</dbReference>
<feature type="binding site" evidence="12">
    <location>
        <position position="170"/>
    </location>
    <ligand>
        <name>Zn(2+)</name>
        <dbReference type="ChEBI" id="CHEBI:29105"/>
        <label>2</label>
    </ligand>
</feature>
<evidence type="ECO:0000259" key="14">
    <source>
        <dbReference type="PROSITE" id="PS50280"/>
    </source>
</evidence>
<dbReference type="PROSITE" id="PS50013">
    <property type="entry name" value="CHROMO_2"/>
    <property type="match status" value="1"/>
</dbReference>
<sequence length="331" mass="37945">DFYLIKWSGWSSIHNSWEPQENVGHEIIEEYKNSKSANVHQASSIQLTNDTINNHDAEINSMVDRFIRSSKRQMALKEWQAQINRNNKDPAPVFVENNVDLEGPPDLNFIHDYRAGRGVELNDNPVIGCECANNCYDNQKKCCPESAGTSFPYYRWGRTRIQPGFPIYECNKMCACGSDCPNRVVQRGRIHKLCIFRTADGRGWGVKALQKIKKGSFVMEYLGEIITNEEAEERGKKYDAEGMTYLFDLDYQDAESPFTVDAGFYGNVAHFVNHSCNPNLVVFSVWINNLDPRLPRIALFAKQDIARGEELTFDYSMKRTQLFLLNIVNLD</sequence>
<evidence type="ECO:0000256" key="9">
    <source>
        <dbReference type="ARBA" id="ARBA00022853"/>
    </source>
</evidence>
<dbReference type="GO" id="GO:0000775">
    <property type="term" value="C:chromosome, centromeric region"/>
    <property type="evidence" value="ECO:0007669"/>
    <property type="project" value="UniProtKB-SubCell"/>
</dbReference>
<evidence type="ECO:0000256" key="6">
    <source>
        <dbReference type="ARBA" id="ARBA00022691"/>
    </source>
</evidence>
<dbReference type="PANTHER" id="PTHR46223">
    <property type="entry name" value="HISTONE-LYSINE N-METHYLTRANSFERASE SUV39H"/>
    <property type="match status" value="1"/>
</dbReference>
<keyword evidence="11" id="KW-0137">Centromere</keyword>
<dbReference type="EnsemblMetazoa" id="CapteT140913">
    <property type="protein sequence ID" value="CapteP140913"/>
    <property type="gene ID" value="CapteG140913"/>
</dbReference>
<dbReference type="Pfam" id="PF00856">
    <property type="entry name" value="SET"/>
    <property type="match status" value="1"/>
</dbReference>